<dbReference type="PANTHER" id="PTHR30250">
    <property type="entry name" value="PST FAMILY PREDICTED COLANIC ACID TRANSPORTER"/>
    <property type="match status" value="1"/>
</dbReference>
<feature type="transmembrane region" description="Helical" evidence="6">
    <location>
        <begin position="222"/>
        <end position="239"/>
    </location>
</feature>
<proteinExistence type="predicted"/>
<feature type="transmembrane region" description="Helical" evidence="6">
    <location>
        <begin position="152"/>
        <end position="173"/>
    </location>
</feature>
<dbReference type="PANTHER" id="PTHR30250:SF11">
    <property type="entry name" value="O-ANTIGEN TRANSPORTER-RELATED"/>
    <property type="match status" value="1"/>
</dbReference>
<evidence type="ECO:0000256" key="6">
    <source>
        <dbReference type="SAM" id="Phobius"/>
    </source>
</evidence>
<evidence type="ECO:0000256" key="4">
    <source>
        <dbReference type="ARBA" id="ARBA00022989"/>
    </source>
</evidence>
<evidence type="ECO:0000313" key="8">
    <source>
        <dbReference type="Proteomes" id="UP000266183"/>
    </source>
</evidence>
<name>A0A385SQ81_9BACT</name>
<gene>
    <name evidence="7" type="ORF">D4L85_11215</name>
</gene>
<comment type="subcellular location">
    <subcellularLocation>
        <location evidence="1">Cell membrane</location>
        <topology evidence="1">Multi-pass membrane protein</topology>
    </subcellularLocation>
</comment>
<accession>A0A385SQ81</accession>
<dbReference type="InterPro" id="IPR050833">
    <property type="entry name" value="Poly_Biosynth_Transport"/>
</dbReference>
<evidence type="ECO:0000256" key="3">
    <source>
        <dbReference type="ARBA" id="ARBA00022692"/>
    </source>
</evidence>
<keyword evidence="8" id="KW-1185">Reference proteome</keyword>
<keyword evidence="5 6" id="KW-0472">Membrane</keyword>
<feature type="transmembrane region" description="Helical" evidence="6">
    <location>
        <begin position="343"/>
        <end position="364"/>
    </location>
</feature>
<feature type="transmembrane region" description="Helical" evidence="6">
    <location>
        <begin position="85"/>
        <end position="104"/>
    </location>
</feature>
<feature type="transmembrane region" description="Helical" evidence="6">
    <location>
        <begin position="52"/>
        <end position="73"/>
    </location>
</feature>
<feature type="transmembrane region" description="Helical" evidence="6">
    <location>
        <begin position="396"/>
        <end position="416"/>
    </location>
</feature>
<feature type="transmembrane region" description="Helical" evidence="6">
    <location>
        <begin position="259"/>
        <end position="282"/>
    </location>
</feature>
<feature type="transmembrane region" description="Helical" evidence="6">
    <location>
        <begin position="20"/>
        <end position="40"/>
    </location>
</feature>
<dbReference type="EMBL" id="CP032382">
    <property type="protein sequence ID" value="AYB31108.1"/>
    <property type="molecule type" value="Genomic_DNA"/>
</dbReference>
<dbReference type="KEGG" id="chk:D4L85_11215"/>
<protein>
    <submittedName>
        <fullName evidence="7">Uncharacterized protein</fullName>
    </submittedName>
</protein>
<feature type="transmembrane region" description="Helical" evidence="6">
    <location>
        <begin position="371"/>
        <end position="390"/>
    </location>
</feature>
<dbReference type="GO" id="GO:0005886">
    <property type="term" value="C:plasma membrane"/>
    <property type="evidence" value="ECO:0007669"/>
    <property type="project" value="UniProtKB-SubCell"/>
</dbReference>
<feature type="transmembrane region" description="Helical" evidence="6">
    <location>
        <begin position="110"/>
        <end position="131"/>
    </location>
</feature>
<evidence type="ECO:0000313" key="7">
    <source>
        <dbReference type="EMBL" id="AYB31108.1"/>
    </source>
</evidence>
<feature type="transmembrane region" description="Helical" evidence="6">
    <location>
        <begin position="305"/>
        <end position="331"/>
    </location>
</feature>
<sequence length="431" mass="48770">MFNLSKSLGDISFQRIKGTLFNFACRSAGIFAKFLLIVYISKNMSLEDLGLYNIIAVTVAWSVYVVGFEFYAYSLRHIVGETTTVISSHVFNQVIFHMAGYSVLFVLSPVLVAFDFVPLALLPYFVLITVFDQLSQECFRICVALERSQFANFIHFIKSGLWVYPLLLLPYFFNQDISVHLILSAWLAGTIVAFGIGALKLARLNVLNFRGVRMDFGWIKQGAVVAFPFFIISISQLTMDFSDRYLIDFFLTKTDVGIYSFYYGIANVPITLITSVLVSQYYPRIINIYKFPTPEKERKRVARKFMVQCLGLAVVTSGASFILIQFLLKFIGRQQLLDNIDLFYLMLVQVMLFAIQVVIQTVLYARHEDKYLLYSALAAAVMNIVINLLLVPAIGVNGAAIATILSMALMLVARLYKLRSMKNTNEKYGAV</sequence>
<keyword evidence="4 6" id="KW-1133">Transmembrane helix</keyword>
<keyword evidence="2" id="KW-1003">Cell membrane</keyword>
<organism evidence="7 8">
    <name type="scientific">Chryseolinea soli</name>
    <dbReference type="NCBI Taxonomy" id="2321403"/>
    <lineage>
        <taxon>Bacteria</taxon>
        <taxon>Pseudomonadati</taxon>
        <taxon>Bacteroidota</taxon>
        <taxon>Cytophagia</taxon>
        <taxon>Cytophagales</taxon>
        <taxon>Fulvivirgaceae</taxon>
        <taxon>Chryseolinea</taxon>
    </lineage>
</organism>
<reference evidence="8" key="1">
    <citation type="submission" date="2018-09" db="EMBL/GenBank/DDBJ databases">
        <title>Chryseolinea sp. KIS68-18 isolated from soil.</title>
        <authorList>
            <person name="Weon H.-Y."/>
            <person name="Kwon S.-W."/>
            <person name="Lee S.A."/>
        </authorList>
    </citation>
    <scope>NUCLEOTIDE SEQUENCE [LARGE SCALE GENOMIC DNA]</scope>
    <source>
        <strain evidence="8">KIS68-18</strain>
    </source>
</reference>
<keyword evidence="3 6" id="KW-0812">Transmembrane</keyword>
<dbReference type="AlphaFoldDB" id="A0A385SQ81"/>
<feature type="transmembrane region" description="Helical" evidence="6">
    <location>
        <begin position="179"/>
        <end position="201"/>
    </location>
</feature>
<evidence type="ECO:0000256" key="5">
    <source>
        <dbReference type="ARBA" id="ARBA00023136"/>
    </source>
</evidence>
<evidence type="ECO:0000256" key="2">
    <source>
        <dbReference type="ARBA" id="ARBA00022475"/>
    </source>
</evidence>
<dbReference type="Proteomes" id="UP000266183">
    <property type="component" value="Chromosome"/>
</dbReference>
<evidence type="ECO:0000256" key="1">
    <source>
        <dbReference type="ARBA" id="ARBA00004651"/>
    </source>
</evidence>